<evidence type="ECO:0000313" key="4">
    <source>
        <dbReference type="EMBL" id="ETO03039.1"/>
    </source>
</evidence>
<evidence type="ECO:0000256" key="2">
    <source>
        <dbReference type="ARBA" id="ARBA00022801"/>
    </source>
</evidence>
<protein>
    <submittedName>
        <fullName evidence="4">Kynureninase</fullName>
    </submittedName>
</protein>
<dbReference type="Gene3D" id="3.40.640.10">
    <property type="entry name" value="Type I PLP-dependent aspartate aminotransferase-like (Major domain)"/>
    <property type="match status" value="1"/>
</dbReference>
<reference evidence="4 5" key="1">
    <citation type="journal article" date="2013" name="Curr. Biol.">
        <title>The Genome of the Foraminiferan Reticulomyxa filosa.</title>
        <authorList>
            <person name="Glockner G."/>
            <person name="Hulsmann N."/>
            <person name="Schleicher M."/>
            <person name="Noegel A.A."/>
            <person name="Eichinger L."/>
            <person name="Gallinger C."/>
            <person name="Pawlowski J."/>
            <person name="Sierra R."/>
            <person name="Euteneuer U."/>
            <person name="Pillet L."/>
            <person name="Moustafa A."/>
            <person name="Platzer M."/>
            <person name="Groth M."/>
            <person name="Szafranski K."/>
            <person name="Schliwa M."/>
        </authorList>
    </citation>
    <scope>NUCLEOTIDE SEQUENCE [LARGE SCALE GENOMIC DNA]</scope>
</reference>
<dbReference type="Pfam" id="PF22580">
    <property type="entry name" value="KYNU_C"/>
    <property type="match status" value="1"/>
</dbReference>
<dbReference type="InterPro" id="IPR015421">
    <property type="entry name" value="PyrdxlP-dep_Trfase_major"/>
</dbReference>
<dbReference type="Gene3D" id="3.90.1150.10">
    <property type="entry name" value="Aspartate Aminotransferase, domain 1"/>
    <property type="match status" value="1"/>
</dbReference>
<dbReference type="GO" id="GO:0005737">
    <property type="term" value="C:cytoplasm"/>
    <property type="evidence" value="ECO:0007669"/>
    <property type="project" value="InterPro"/>
</dbReference>
<dbReference type="PANTHER" id="PTHR14084">
    <property type="entry name" value="KYNURENINASE"/>
    <property type="match status" value="1"/>
</dbReference>
<dbReference type="PANTHER" id="PTHR14084:SF0">
    <property type="entry name" value="KYNURENINASE"/>
    <property type="match status" value="1"/>
</dbReference>
<keyword evidence="3" id="KW-0663">Pyridoxal phosphate</keyword>
<keyword evidence="5" id="KW-1185">Reference proteome</keyword>
<dbReference type="EMBL" id="ASPP01034296">
    <property type="protein sequence ID" value="ETO03039.1"/>
    <property type="molecule type" value="Genomic_DNA"/>
</dbReference>
<dbReference type="GO" id="GO:0019441">
    <property type="term" value="P:L-tryptophan catabolic process to kynurenine"/>
    <property type="evidence" value="ECO:0007669"/>
    <property type="project" value="TreeGrafter"/>
</dbReference>
<name>X6LN59_RETFI</name>
<accession>X6LN59</accession>
<evidence type="ECO:0000313" key="5">
    <source>
        <dbReference type="Proteomes" id="UP000023152"/>
    </source>
</evidence>
<dbReference type="GO" id="GO:0030170">
    <property type="term" value="F:pyridoxal phosphate binding"/>
    <property type="evidence" value="ECO:0007669"/>
    <property type="project" value="InterPro"/>
</dbReference>
<dbReference type="GO" id="GO:0043420">
    <property type="term" value="P:anthranilate metabolic process"/>
    <property type="evidence" value="ECO:0007669"/>
    <property type="project" value="TreeGrafter"/>
</dbReference>
<evidence type="ECO:0000256" key="3">
    <source>
        <dbReference type="ARBA" id="ARBA00022898"/>
    </source>
</evidence>
<dbReference type="SUPFAM" id="SSF53383">
    <property type="entry name" value="PLP-dependent transferases"/>
    <property type="match status" value="1"/>
</dbReference>
<dbReference type="GO" id="GO:0009435">
    <property type="term" value="P:NAD+ biosynthetic process"/>
    <property type="evidence" value="ECO:0007669"/>
    <property type="project" value="InterPro"/>
</dbReference>
<dbReference type="Proteomes" id="UP000023152">
    <property type="component" value="Unassembled WGS sequence"/>
</dbReference>
<dbReference type="InterPro" id="IPR010111">
    <property type="entry name" value="Kynureninase"/>
</dbReference>
<comment type="caution">
    <text evidence="4">The sequence shown here is derived from an EMBL/GenBank/DDBJ whole genome shotgun (WGS) entry which is preliminary data.</text>
</comment>
<dbReference type="InterPro" id="IPR015424">
    <property type="entry name" value="PyrdxlP-dep_Trfase"/>
</dbReference>
<keyword evidence="2" id="KW-0378">Hydrolase</keyword>
<sequence length="223" mass="25600">MVGFDCAHAIGNVPMKLHEWGVDFATWCGYKYLNGGAGGMAGIFVHEKHHNTKLKQLKGWWGQKESDKINMHSSVHVAFLVLSRGGSAIHHFSCHLCKSLRLTRYLEVLIHQYLSKHVTIITPSDPNQRGCQLSLVFDRSVTKVCCDLFINLFFLFILQIKNNIQTNKKKKRYMNTFPRKVLCVTSANPTSFELLQILYTTLLKKISFLTLIIFDPLVKKRKF</sequence>
<evidence type="ECO:0000256" key="1">
    <source>
        <dbReference type="ARBA" id="ARBA00022642"/>
    </source>
</evidence>
<keyword evidence="1" id="KW-0662">Pyridine nucleotide biosynthesis</keyword>
<dbReference type="AlphaFoldDB" id="X6LN59"/>
<dbReference type="OrthoDB" id="5978656at2759"/>
<organism evidence="4 5">
    <name type="scientific">Reticulomyxa filosa</name>
    <dbReference type="NCBI Taxonomy" id="46433"/>
    <lineage>
        <taxon>Eukaryota</taxon>
        <taxon>Sar</taxon>
        <taxon>Rhizaria</taxon>
        <taxon>Retaria</taxon>
        <taxon>Foraminifera</taxon>
        <taxon>Monothalamids</taxon>
        <taxon>Reticulomyxidae</taxon>
        <taxon>Reticulomyxa</taxon>
    </lineage>
</organism>
<proteinExistence type="predicted"/>
<dbReference type="InterPro" id="IPR015422">
    <property type="entry name" value="PyrdxlP-dep_Trfase_small"/>
</dbReference>
<gene>
    <name evidence="4" type="ORF">RFI_34372</name>
</gene>
<dbReference type="GO" id="GO:0030429">
    <property type="term" value="F:kynureninase activity"/>
    <property type="evidence" value="ECO:0007669"/>
    <property type="project" value="InterPro"/>
</dbReference>